<dbReference type="InterPro" id="IPR055361">
    <property type="entry name" value="tRNA_methyltr_TrmB_bact"/>
</dbReference>
<dbReference type="OrthoDB" id="9802090at2"/>
<dbReference type="PROSITE" id="PS51625">
    <property type="entry name" value="SAM_MT_TRMB"/>
    <property type="match status" value="1"/>
</dbReference>
<dbReference type="RefSeq" id="WP_091244876.1">
    <property type="nucleotide sequence ID" value="NZ_FNAG01000013.1"/>
</dbReference>
<comment type="function">
    <text evidence="2 9">Catalyzes the formation of N(7)-methylguanine at position 46 (m7G46) in tRNA.</text>
</comment>
<keyword evidence="6 9" id="KW-0819">tRNA processing</keyword>
<evidence type="ECO:0000256" key="3">
    <source>
        <dbReference type="ARBA" id="ARBA00022603"/>
    </source>
</evidence>
<keyword evidence="4 9" id="KW-0808">Transferase</keyword>
<dbReference type="PANTHER" id="PTHR23417">
    <property type="entry name" value="3-DEOXY-D-MANNO-OCTULOSONIC-ACID TRANSFERASE/TRNA GUANINE-N 7 - -METHYLTRANSFERASE"/>
    <property type="match status" value="1"/>
</dbReference>
<feature type="binding site" evidence="9">
    <location>
        <position position="69"/>
    </location>
    <ligand>
        <name>S-adenosyl-L-methionine</name>
        <dbReference type="ChEBI" id="CHEBI:59789"/>
    </ligand>
</feature>
<dbReference type="GO" id="GO:0043527">
    <property type="term" value="C:tRNA methyltransferase complex"/>
    <property type="evidence" value="ECO:0007669"/>
    <property type="project" value="TreeGrafter"/>
</dbReference>
<dbReference type="NCBIfam" id="TIGR00091">
    <property type="entry name" value="tRNA (guanosine(46)-N7)-methyltransferase TrmB"/>
    <property type="match status" value="1"/>
</dbReference>
<comment type="catalytic activity">
    <reaction evidence="1 9">
        <text>guanosine(46) in tRNA + S-adenosyl-L-methionine = N(7)-methylguanosine(46) in tRNA + S-adenosyl-L-homocysteine</text>
        <dbReference type="Rhea" id="RHEA:42708"/>
        <dbReference type="Rhea" id="RHEA-COMP:10188"/>
        <dbReference type="Rhea" id="RHEA-COMP:10189"/>
        <dbReference type="ChEBI" id="CHEBI:57856"/>
        <dbReference type="ChEBI" id="CHEBI:59789"/>
        <dbReference type="ChEBI" id="CHEBI:74269"/>
        <dbReference type="ChEBI" id="CHEBI:74480"/>
        <dbReference type="EC" id="2.1.1.33"/>
    </reaction>
</comment>
<evidence type="ECO:0000256" key="7">
    <source>
        <dbReference type="ARBA" id="ARBA00060552"/>
    </source>
</evidence>
<dbReference type="GO" id="GO:0008176">
    <property type="term" value="F:tRNA (guanine(46)-N7)-methyltransferase activity"/>
    <property type="evidence" value="ECO:0007669"/>
    <property type="project" value="UniProtKB-UniRule"/>
</dbReference>
<dbReference type="PANTHER" id="PTHR23417:SF14">
    <property type="entry name" value="PENTACOTRIPEPTIDE-REPEAT REGION OF PRORP DOMAIN-CONTAINING PROTEIN"/>
    <property type="match status" value="1"/>
</dbReference>
<feature type="binding site" evidence="9">
    <location>
        <position position="94"/>
    </location>
    <ligand>
        <name>S-adenosyl-L-methionine</name>
        <dbReference type="ChEBI" id="CHEBI:59789"/>
    </ligand>
</feature>
<accession>A0A1G6ZE47</accession>
<dbReference type="InterPro" id="IPR029063">
    <property type="entry name" value="SAM-dependent_MTases_sf"/>
</dbReference>
<gene>
    <name evidence="9" type="primary">trmB</name>
    <name evidence="10" type="ORF">SAMN04488509_11365</name>
</gene>
<organism evidence="10 11">
    <name type="scientific">Aquimonas voraii</name>
    <dbReference type="NCBI Taxonomy" id="265719"/>
    <lineage>
        <taxon>Bacteria</taxon>
        <taxon>Pseudomonadati</taxon>
        <taxon>Pseudomonadota</taxon>
        <taxon>Gammaproteobacteria</taxon>
        <taxon>Lysobacterales</taxon>
        <taxon>Lysobacteraceae</taxon>
        <taxon>Aquimonas</taxon>
    </lineage>
</organism>
<feature type="binding site" evidence="9">
    <location>
        <position position="148"/>
    </location>
    <ligand>
        <name>substrate</name>
    </ligand>
</feature>
<comment type="similarity">
    <text evidence="8 9">Belongs to the class I-like SAM-binding methyltransferase superfamily. TrmB family.</text>
</comment>
<dbReference type="HAMAP" id="MF_01057">
    <property type="entry name" value="tRNA_methyltr_TrmB"/>
    <property type="match status" value="1"/>
</dbReference>
<dbReference type="STRING" id="265719.SAMN04488509_11365"/>
<dbReference type="SUPFAM" id="SSF53335">
    <property type="entry name" value="S-adenosyl-L-methionine-dependent methyltransferases"/>
    <property type="match status" value="1"/>
</dbReference>
<dbReference type="Pfam" id="PF02390">
    <property type="entry name" value="Methyltransf_4"/>
    <property type="match status" value="1"/>
</dbReference>
<dbReference type="UniPathway" id="UPA00989"/>
<comment type="caution">
    <text evidence="9">Lacks conserved residue(s) required for the propagation of feature annotation.</text>
</comment>
<evidence type="ECO:0000256" key="6">
    <source>
        <dbReference type="ARBA" id="ARBA00022694"/>
    </source>
</evidence>
<proteinExistence type="inferred from homology"/>
<sequence>MSALEDKPERVLPEAATRVLRSFVQRAGRLTPAQQRALDELWPRYGLEIAQGPLDAPTRFGRTAPLVLEIGFGNGEALIHGALHSPERDFIGIEVHKPGVGRALNAIESNALRNVRLYAEDAVEVLKQCIGEGALSEVRIYFPDPWHKKRHVKRRLIQPGFVELLASRIAPGGLLHLATDWQPYAEQMWEVMDASGAFRNSEGPGGHVPRPDWRPETHFERRGLRLGHGVWDLLYRRV</sequence>
<dbReference type="EMBL" id="FNAG01000013">
    <property type="protein sequence ID" value="SDE00573.1"/>
    <property type="molecule type" value="Genomic_DNA"/>
</dbReference>
<name>A0A1G6ZE47_9GAMM</name>
<dbReference type="EC" id="2.1.1.33" evidence="9"/>
<keyword evidence="5 9" id="KW-0949">S-adenosyl-L-methionine</keyword>
<evidence type="ECO:0000256" key="2">
    <source>
        <dbReference type="ARBA" id="ARBA00003015"/>
    </source>
</evidence>
<feature type="binding site" evidence="9">
    <location>
        <position position="180"/>
    </location>
    <ligand>
        <name>substrate</name>
    </ligand>
</feature>
<dbReference type="Gene3D" id="3.40.50.150">
    <property type="entry name" value="Vaccinia Virus protein VP39"/>
    <property type="match status" value="1"/>
</dbReference>
<dbReference type="InterPro" id="IPR003358">
    <property type="entry name" value="tRNA_(Gua-N-7)_MeTrfase_Trmb"/>
</dbReference>
<evidence type="ECO:0000256" key="5">
    <source>
        <dbReference type="ARBA" id="ARBA00022691"/>
    </source>
</evidence>
<comment type="pathway">
    <text evidence="7 9">tRNA modification; N(7)-methylguanine-tRNA biosynthesis.</text>
</comment>
<keyword evidence="11" id="KW-1185">Reference proteome</keyword>
<keyword evidence="3 9" id="KW-0489">Methyltransferase</keyword>
<evidence type="ECO:0000313" key="10">
    <source>
        <dbReference type="EMBL" id="SDE00573.1"/>
    </source>
</evidence>
<feature type="binding site" evidence="9">
    <location>
        <begin position="217"/>
        <end position="220"/>
    </location>
    <ligand>
        <name>substrate</name>
    </ligand>
</feature>
<reference evidence="10 11" key="1">
    <citation type="submission" date="2016-10" db="EMBL/GenBank/DDBJ databases">
        <authorList>
            <person name="de Groot N.N."/>
        </authorList>
    </citation>
    <scope>NUCLEOTIDE SEQUENCE [LARGE SCALE GENOMIC DNA]</scope>
    <source>
        <strain evidence="10 11">DSM 16957</strain>
    </source>
</reference>
<dbReference type="FunFam" id="3.40.50.150:FF:000035">
    <property type="entry name" value="tRNA (guanine-N(7)-)-methyltransferase"/>
    <property type="match status" value="1"/>
</dbReference>
<feature type="binding site" evidence="9">
    <location>
        <position position="121"/>
    </location>
    <ligand>
        <name>S-adenosyl-L-methionine</name>
        <dbReference type="ChEBI" id="CHEBI:59789"/>
    </ligand>
</feature>
<evidence type="ECO:0000256" key="1">
    <source>
        <dbReference type="ARBA" id="ARBA00000142"/>
    </source>
</evidence>
<evidence type="ECO:0000256" key="4">
    <source>
        <dbReference type="ARBA" id="ARBA00022679"/>
    </source>
</evidence>
<dbReference type="Proteomes" id="UP000199603">
    <property type="component" value="Unassembled WGS sequence"/>
</dbReference>
<evidence type="ECO:0000313" key="11">
    <source>
        <dbReference type="Proteomes" id="UP000199603"/>
    </source>
</evidence>
<evidence type="ECO:0000256" key="9">
    <source>
        <dbReference type="HAMAP-Rule" id="MF_01057"/>
    </source>
</evidence>
<evidence type="ECO:0000256" key="8">
    <source>
        <dbReference type="ARBA" id="ARBA00060767"/>
    </source>
</evidence>
<dbReference type="AlphaFoldDB" id="A0A1G6ZE47"/>
<feature type="binding site" evidence="9">
    <location>
        <position position="144"/>
    </location>
    <ligand>
        <name>S-adenosyl-L-methionine</name>
        <dbReference type="ChEBI" id="CHEBI:59789"/>
    </ligand>
</feature>
<protein>
    <recommendedName>
        <fullName evidence="9">tRNA (guanine-N(7)-)-methyltransferase</fullName>
        <ecNumber evidence="9">2.1.1.33</ecNumber>
    </recommendedName>
    <alternativeName>
        <fullName evidence="9">tRNA (guanine(46)-N(7))-methyltransferase</fullName>
    </alternativeName>
    <alternativeName>
        <fullName evidence="9">tRNA(m7G46)-methyltransferase</fullName>
    </alternativeName>
</protein>